<evidence type="ECO:0000256" key="7">
    <source>
        <dbReference type="ARBA" id="ARBA00023136"/>
    </source>
</evidence>
<comment type="similarity">
    <text evidence="10">Belongs to the PlsY family.</text>
</comment>
<keyword evidence="8 10" id="KW-0594">Phospholipid biosynthesis</keyword>
<feature type="transmembrane region" description="Helical" evidence="10">
    <location>
        <begin position="144"/>
        <end position="171"/>
    </location>
</feature>
<comment type="function">
    <text evidence="10">Catalyzes the transfer of an acyl group from acyl-phosphate (acyl-PO(4)) to glycerol-3-phosphate (G3P) to form lysophosphatidic acid (LPA). This enzyme utilizes acyl-phosphate as fatty acyl donor, but not acyl-CoA or acyl-ACP.</text>
</comment>
<feature type="transmembrane region" description="Helical" evidence="10">
    <location>
        <begin position="107"/>
        <end position="132"/>
    </location>
</feature>
<dbReference type="EC" id="2.3.1.275" evidence="10"/>
<evidence type="ECO:0000256" key="1">
    <source>
        <dbReference type="ARBA" id="ARBA00022475"/>
    </source>
</evidence>
<keyword evidence="12" id="KW-1185">Reference proteome</keyword>
<dbReference type="HAMAP" id="MF_01043">
    <property type="entry name" value="PlsY"/>
    <property type="match status" value="1"/>
</dbReference>
<comment type="caution">
    <text evidence="11">The sequence shown here is derived from an EMBL/GenBank/DDBJ whole genome shotgun (WGS) entry which is preliminary data.</text>
</comment>
<dbReference type="GO" id="GO:0008654">
    <property type="term" value="P:phospholipid biosynthetic process"/>
    <property type="evidence" value="ECO:0007669"/>
    <property type="project" value="UniProtKB-UniRule"/>
</dbReference>
<accession>A0A9X3LHY1</accession>
<evidence type="ECO:0000256" key="9">
    <source>
        <dbReference type="ARBA" id="ARBA00023264"/>
    </source>
</evidence>
<keyword evidence="3 10" id="KW-0808">Transferase</keyword>
<dbReference type="RefSeq" id="WP_269927131.1">
    <property type="nucleotide sequence ID" value="NZ_JAMKBJ010000012.1"/>
</dbReference>
<comment type="subunit">
    <text evidence="10">Probably interacts with PlsX.</text>
</comment>
<dbReference type="Pfam" id="PF02660">
    <property type="entry name" value="G3P_acyltransf"/>
    <property type="match status" value="1"/>
</dbReference>
<feature type="transmembrane region" description="Helical" evidence="10">
    <location>
        <begin position="6"/>
        <end position="24"/>
    </location>
</feature>
<dbReference type="InterPro" id="IPR003811">
    <property type="entry name" value="G3P_acylTferase_PlsY"/>
</dbReference>
<dbReference type="GO" id="GO:0043772">
    <property type="term" value="F:acyl-phosphate glycerol-3-phosphate acyltransferase activity"/>
    <property type="evidence" value="ECO:0007669"/>
    <property type="project" value="UniProtKB-UniRule"/>
</dbReference>
<keyword evidence="9 10" id="KW-1208">Phospholipid metabolism</keyword>
<keyword evidence="5 10" id="KW-1133">Transmembrane helix</keyword>
<keyword evidence="7 10" id="KW-0472">Membrane</keyword>
<dbReference type="EMBL" id="JAMKBJ010000012">
    <property type="protein sequence ID" value="MCZ8538062.1"/>
    <property type="molecule type" value="Genomic_DNA"/>
</dbReference>
<keyword evidence="6 10" id="KW-0443">Lipid metabolism</keyword>
<dbReference type="PANTHER" id="PTHR30309:SF0">
    <property type="entry name" value="GLYCEROL-3-PHOSPHATE ACYLTRANSFERASE-RELATED"/>
    <property type="match status" value="1"/>
</dbReference>
<protein>
    <recommendedName>
        <fullName evidence="10">Glycerol-3-phosphate acyltransferase</fullName>
    </recommendedName>
    <alternativeName>
        <fullName evidence="10">Acyl-PO4 G3P acyltransferase</fullName>
    </alternativeName>
    <alternativeName>
        <fullName evidence="10">Acyl-phosphate--glycerol-3-phosphate acyltransferase</fullName>
    </alternativeName>
    <alternativeName>
        <fullName evidence="10">G3P acyltransferase</fullName>
        <shortName evidence="10">GPAT</shortName>
        <ecNumber evidence="10">2.3.1.275</ecNumber>
    </alternativeName>
    <alternativeName>
        <fullName evidence="10">Lysophosphatidic acid synthase</fullName>
        <shortName evidence="10">LPA synthase</shortName>
    </alternativeName>
</protein>
<dbReference type="PANTHER" id="PTHR30309">
    <property type="entry name" value="INNER MEMBRANE PROTEIN YGIH"/>
    <property type="match status" value="1"/>
</dbReference>
<keyword evidence="2 10" id="KW-0444">Lipid biosynthesis</keyword>
<evidence type="ECO:0000256" key="10">
    <source>
        <dbReference type="HAMAP-Rule" id="MF_01043"/>
    </source>
</evidence>
<organism evidence="11 12">
    <name type="scientific">Paenisporosarcina quisquiliarum</name>
    <dbReference type="NCBI Taxonomy" id="365346"/>
    <lineage>
        <taxon>Bacteria</taxon>
        <taxon>Bacillati</taxon>
        <taxon>Bacillota</taxon>
        <taxon>Bacilli</taxon>
        <taxon>Bacillales</taxon>
        <taxon>Caryophanaceae</taxon>
        <taxon>Paenisporosarcina</taxon>
    </lineage>
</organism>
<evidence type="ECO:0000256" key="4">
    <source>
        <dbReference type="ARBA" id="ARBA00022692"/>
    </source>
</evidence>
<keyword evidence="11" id="KW-0012">Acyltransferase</keyword>
<dbReference type="Proteomes" id="UP001152173">
    <property type="component" value="Unassembled WGS sequence"/>
</dbReference>
<keyword evidence="1 10" id="KW-1003">Cell membrane</keyword>
<proteinExistence type="inferred from homology"/>
<evidence type="ECO:0000256" key="5">
    <source>
        <dbReference type="ARBA" id="ARBA00022989"/>
    </source>
</evidence>
<comment type="subcellular location">
    <subcellularLocation>
        <location evidence="10">Cell membrane</location>
        <topology evidence="10">Multi-pass membrane protein</topology>
    </subcellularLocation>
</comment>
<reference evidence="11" key="1">
    <citation type="submission" date="2022-05" db="EMBL/GenBank/DDBJ databases">
        <authorList>
            <person name="Colautti A."/>
            <person name="Iacumin L."/>
        </authorList>
    </citation>
    <scope>NUCLEOTIDE SEQUENCE</scope>
    <source>
        <strain evidence="11">SK 55</strain>
    </source>
</reference>
<feature type="transmembrane region" description="Helical" evidence="10">
    <location>
        <begin position="49"/>
        <end position="70"/>
    </location>
</feature>
<evidence type="ECO:0000256" key="2">
    <source>
        <dbReference type="ARBA" id="ARBA00022516"/>
    </source>
</evidence>
<comment type="catalytic activity">
    <reaction evidence="10">
        <text>an acyl phosphate + sn-glycerol 3-phosphate = a 1-acyl-sn-glycero-3-phosphate + phosphate</text>
        <dbReference type="Rhea" id="RHEA:34075"/>
        <dbReference type="ChEBI" id="CHEBI:43474"/>
        <dbReference type="ChEBI" id="CHEBI:57597"/>
        <dbReference type="ChEBI" id="CHEBI:57970"/>
        <dbReference type="ChEBI" id="CHEBI:59918"/>
        <dbReference type="EC" id="2.3.1.275"/>
    </reaction>
</comment>
<dbReference type="SMART" id="SM01207">
    <property type="entry name" value="G3P_acyltransf"/>
    <property type="match status" value="1"/>
</dbReference>
<evidence type="ECO:0000313" key="12">
    <source>
        <dbReference type="Proteomes" id="UP001152173"/>
    </source>
</evidence>
<evidence type="ECO:0000313" key="11">
    <source>
        <dbReference type="EMBL" id="MCZ8538062.1"/>
    </source>
</evidence>
<comment type="pathway">
    <text evidence="10">Lipid metabolism; phospholipid metabolism.</text>
</comment>
<feature type="transmembrane region" description="Helical" evidence="10">
    <location>
        <begin position="76"/>
        <end position="95"/>
    </location>
</feature>
<gene>
    <name evidence="10" type="primary">plsY</name>
    <name evidence="11" type="ORF">M9R32_12775</name>
</gene>
<keyword evidence="4 10" id="KW-0812">Transmembrane</keyword>
<sequence length="189" mass="21343">MIMYFLASYLLGNVLTAWWVGKFYKTDLRHHRSGNLGARNAGAVIGKSAFLLTFLGDALKGVLVIFAGRYFGFEEWAVAMGGLLVICGHMFPFWLKGKGGKGIATFVGIGLTFNLLFAFAFIVVFLVALLFIRSATLSMIFGYFAYIGSVIYLNEILDAWPIVVAILFIMYRHRFDFKQSFDEQKWKRS</sequence>
<evidence type="ECO:0000256" key="6">
    <source>
        <dbReference type="ARBA" id="ARBA00023098"/>
    </source>
</evidence>
<evidence type="ECO:0000256" key="3">
    <source>
        <dbReference type="ARBA" id="ARBA00022679"/>
    </source>
</evidence>
<dbReference type="GO" id="GO:0005886">
    <property type="term" value="C:plasma membrane"/>
    <property type="evidence" value="ECO:0007669"/>
    <property type="project" value="UniProtKB-SubCell"/>
</dbReference>
<evidence type="ECO:0000256" key="8">
    <source>
        <dbReference type="ARBA" id="ARBA00023209"/>
    </source>
</evidence>
<dbReference type="AlphaFoldDB" id="A0A9X3LHY1"/>
<name>A0A9X3LHY1_9BACL</name>